<protein>
    <recommendedName>
        <fullName evidence="6">Nuclear receptor coactivator Ncoa-type interlocking domain-containing protein</fullName>
    </recommendedName>
</protein>
<dbReference type="GO" id="GO:0005634">
    <property type="term" value="C:nucleus"/>
    <property type="evidence" value="ECO:0007669"/>
    <property type="project" value="InterPro"/>
</dbReference>
<dbReference type="GO" id="GO:0016922">
    <property type="term" value="F:nuclear receptor binding"/>
    <property type="evidence" value="ECO:0007669"/>
    <property type="project" value="InterPro"/>
</dbReference>
<evidence type="ECO:0000259" key="6">
    <source>
        <dbReference type="Pfam" id="PF08815"/>
    </source>
</evidence>
<name>A0A553MRF3_9TELE</name>
<dbReference type="Gene3D" id="6.10.140.20">
    <property type="entry name" value="Nuclear receptor coactivator, Ncoa-type, interlocking domain"/>
    <property type="match status" value="1"/>
</dbReference>
<evidence type="ECO:0000313" key="8">
    <source>
        <dbReference type="Proteomes" id="UP000316079"/>
    </source>
</evidence>
<feature type="compositionally biased region" description="Polar residues" evidence="5">
    <location>
        <begin position="250"/>
        <end position="267"/>
    </location>
</feature>
<feature type="compositionally biased region" description="Polar residues" evidence="5">
    <location>
        <begin position="27"/>
        <end position="54"/>
    </location>
</feature>
<dbReference type="STRING" id="623744.A0A553MRF3"/>
<dbReference type="Proteomes" id="UP000316079">
    <property type="component" value="Unassembled WGS sequence"/>
</dbReference>
<dbReference type="InterPro" id="IPR017426">
    <property type="entry name" value="Nuclear_rcpt_coactivator"/>
</dbReference>
<dbReference type="OrthoDB" id="10035882at2759"/>
<dbReference type="SUPFAM" id="SSF69125">
    <property type="entry name" value="Nuclear receptor coactivator interlocking domain"/>
    <property type="match status" value="1"/>
</dbReference>
<keyword evidence="8" id="KW-1185">Reference proteome</keyword>
<organism evidence="7 8">
    <name type="scientific">Danionella cerebrum</name>
    <dbReference type="NCBI Taxonomy" id="2873325"/>
    <lineage>
        <taxon>Eukaryota</taxon>
        <taxon>Metazoa</taxon>
        <taxon>Chordata</taxon>
        <taxon>Craniata</taxon>
        <taxon>Vertebrata</taxon>
        <taxon>Euteleostomi</taxon>
        <taxon>Actinopterygii</taxon>
        <taxon>Neopterygii</taxon>
        <taxon>Teleostei</taxon>
        <taxon>Ostariophysi</taxon>
        <taxon>Cypriniformes</taxon>
        <taxon>Danionidae</taxon>
        <taxon>Danioninae</taxon>
        <taxon>Danionella</taxon>
    </lineage>
</organism>
<evidence type="ECO:0000256" key="4">
    <source>
        <dbReference type="ARBA" id="ARBA00023242"/>
    </source>
</evidence>
<evidence type="ECO:0000256" key="3">
    <source>
        <dbReference type="ARBA" id="ARBA00023163"/>
    </source>
</evidence>
<sequence>MSSQPRPQKPTRKVEAEPPQKIPVPSELSNNWREGQKSFLTKSRSTAEQKQPQSDKAVPQEPNLGLDINAAPQGLFQMSRFATAGDSAQQMELQEWREKNPGIRSKRQLKRIPLRRILNFGLIKFYLVPSAQSNMDMGMAGHQFPQQQAPPNQTAPWPDSVMPIEPVPFGNQSSTMYGSSQEDVLCPPASEGPADEGALLSQLYNVLKDFDGLEEIDRALGIPALVGQESRPVKNGLHWTSAGKEKPQTQEKSTSGQESALQERQAE</sequence>
<evidence type="ECO:0000313" key="7">
    <source>
        <dbReference type="EMBL" id="TRY55761.1"/>
    </source>
</evidence>
<feature type="domain" description="Nuclear receptor coactivator Ncoa-type interlocking" evidence="6">
    <location>
        <begin position="191"/>
        <end position="229"/>
    </location>
</feature>
<keyword evidence="4" id="KW-0539">Nucleus</keyword>
<comment type="caution">
    <text evidence="7">The sequence shown here is derived from an EMBL/GenBank/DDBJ whole genome shotgun (WGS) entry which is preliminary data.</text>
</comment>
<evidence type="ECO:0000256" key="2">
    <source>
        <dbReference type="ARBA" id="ARBA00023015"/>
    </source>
</evidence>
<proteinExistence type="predicted"/>
<feature type="region of interest" description="Disordered" evidence="5">
    <location>
        <begin position="227"/>
        <end position="267"/>
    </location>
</feature>
<dbReference type="EMBL" id="SRMA01027310">
    <property type="protein sequence ID" value="TRY55761.1"/>
    <property type="molecule type" value="Genomic_DNA"/>
</dbReference>
<evidence type="ECO:0000256" key="1">
    <source>
        <dbReference type="ARBA" id="ARBA00022737"/>
    </source>
</evidence>
<dbReference type="InterPro" id="IPR037077">
    <property type="entry name" value="Nuc_rcpt_coact_Ncoa_int_sf"/>
</dbReference>
<dbReference type="InterPro" id="IPR009110">
    <property type="entry name" value="Nuc_rcpt_coact"/>
</dbReference>
<feature type="region of interest" description="Disordered" evidence="5">
    <location>
        <begin position="1"/>
        <end position="64"/>
    </location>
</feature>
<gene>
    <name evidence="7" type="ORF">DNTS_008479</name>
</gene>
<dbReference type="GO" id="GO:0003713">
    <property type="term" value="F:transcription coactivator activity"/>
    <property type="evidence" value="ECO:0007669"/>
    <property type="project" value="InterPro"/>
</dbReference>
<keyword evidence="3" id="KW-0804">Transcription</keyword>
<dbReference type="AlphaFoldDB" id="A0A553MRF3"/>
<dbReference type="GO" id="GO:0032870">
    <property type="term" value="P:cellular response to hormone stimulus"/>
    <property type="evidence" value="ECO:0007669"/>
    <property type="project" value="TreeGrafter"/>
</dbReference>
<evidence type="ECO:0000256" key="5">
    <source>
        <dbReference type="SAM" id="MobiDB-lite"/>
    </source>
</evidence>
<keyword evidence="2" id="KW-0805">Transcription regulation</keyword>
<keyword evidence="1" id="KW-0677">Repeat</keyword>
<reference evidence="7 8" key="1">
    <citation type="journal article" date="2019" name="Sci. Data">
        <title>Hybrid genome assembly and annotation of Danionella translucida.</title>
        <authorList>
            <person name="Kadobianskyi M."/>
            <person name="Schulze L."/>
            <person name="Schuelke M."/>
            <person name="Judkewitz B."/>
        </authorList>
    </citation>
    <scope>NUCLEOTIDE SEQUENCE [LARGE SCALE GENOMIC DNA]</scope>
    <source>
        <strain evidence="7 8">Bolton</strain>
    </source>
</reference>
<dbReference type="Pfam" id="PF08815">
    <property type="entry name" value="Nuc_rec_co-act"/>
    <property type="match status" value="1"/>
</dbReference>
<dbReference type="PANTHER" id="PTHR10684">
    <property type="entry name" value="NUCLEAR RECEPTOR COACTIVATOR"/>
    <property type="match status" value="1"/>
</dbReference>
<accession>A0A553MRF3</accession>
<dbReference type="PANTHER" id="PTHR10684:SF2">
    <property type="entry name" value="NUCLEAR RECEPTOR COACTIVATOR 2"/>
    <property type="match status" value="1"/>
</dbReference>
<dbReference type="GO" id="GO:0045944">
    <property type="term" value="P:positive regulation of transcription by RNA polymerase II"/>
    <property type="evidence" value="ECO:0007669"/>
    <property type="project" value="TreeGrafter"/>
</dbReference>
<dbReference type="InterPro" id="IPR014920">
    <property type="entry name" value="Nuc_rcpt_coact_Ncoa-typ"/>
</dbReference>